<evidence type="ECO:0000256" key="4">
    <source>
        <dbReference type="ARBA" id="ARBA00022527"/>
    </source>
</evidence>
<dbReference type="FunFam" id="1.10.510.10:FF:000060">
    <property type="entry name" value="G-type lectin S-receptor-like serine/threonine-protein kinase"/>
    <property type="match status" value="2"/>
</dbReference>
<dbReference type="SMART" id="SM00473">
    <property type="entry name" value="PAN_AP"/>
    <property type="match status" value="2"/>
</dbReference>
<dbReference type="SMART" id="SM00108">
    <property type="entry name" value="B_lectin"/>
    <property type="match status" value="2"/>
</dbReference>
<evidence type="ECO:0000256" key="2">
    <source>
        <dbReference type="ARBA" id="ARBA00012513"/>
    </source>
</evidence>
<dbReference type="CDD" id="cd14066">
    <property type="entry name" value="STKc_IRAK"/>
    <property type="match status" value="2"/>
</dbReference>
<dbReference type="FunFam" id="2.90.10.30:FF:000003">
    <property type="entry name" value="Os04g0303100 protein"/>
    <property type="match status" value="2"/>
</dbReference>
<comment type="catalytic activity">
    <reaction evidence="18">
        <text>L-threonyl-[protein] + ATP = O-phospho-L-threonyl-[protein] + ADP + H(+)</text>
        <dbReference type="Rhea" id="RHEA:46608"/>
        <dbReference type="Rhea" id="RHEA-COMP:11060"/>
        <dbReference type="Rhea" id="RHEA-COMP:11605"/>
        <dbReference type="ChEBI" id="CHEBI:15378"/>
        <dbReference type="ChEBI" id="CHEBI:30013"/>
        <dbReference type="ChEBI" id="CHEBI:30616"/>
        <dbReference type="ChEBI" id="CHEBI:61977"/>
        <dbReference type="ChEBI" id="CHEBI:456216"/>
        <dbReference type="EC" id="2.7.11.1"/>
    </reaction>
</comment>
<dbReference type="Gene3D" id="1.10.510.10">
    <property type="entry name" value="Transferase(Phosphotransferase) domain 1"/>
    <property type="match status" value="2"/>
</dbReference>
<keyword evidence="17" id="KW-0325">Glycoprotein</keyword>
<evidence type="ECO:0000256" key="15">
    <source>
        <dbReference type="ARBA" id="ARBA00023157"/>
    </source>
</evidence>
<dbReference type="Pfam" id="PF07714">
    <property type="entry name" value="PK_Tyr_Ser-Thr"/>
    <property type="match status" value="2"/>
</dbReference>
<keyword evidence="9" id="KW-0430">Lectin</keyword>
<evidence type="ECO:0000256" key="21">
    <source>
        <dbReference type="SAM" id="Phobius"/>
    </source>
</evidence>
<keyword evidence="5" id="KW-0597">Phosphoprotein</keyword>
<protein>
    <recommendedName>
        <fullName evidence="2">non-specific serine/threonine protein kinase</fullName>
        <ecNumber evidence="2">2.7.11.1</ecNumber>
    </recommendedName>
</protein>
<dbReference type="Pfam" id="PF01453">
    <property type="entry name" value="B_lectin"/>
    <property type="match status" value="2"/>
</dbReference>
<evidence type="ECO:0000256" key="17">
    <source>
        <dbReference type="ARBA" id="ARBA00023180"/>
    </source>
</evidence>
<feature type="domain" description="Bulb-type lectin" evidence="24">
    <location>
        <begin position="24"/>
        <end position="145"/>
    </location>
</feature>
<dbReference type="RefSeq" id="XP_052111470.1">
    <property type="nucleotide sequence ID" value="XM_052255510.1"/>
</dbReference>
<keyword evidence="6" id="KW-0808">Transferase</keyword>
<keyword evidence="14 21" id="KW-0472">Membrane</keyword>
<evidence type="ECO:0000256" key="3">
    <source>
        <dbReference type="ARBA" id="ARBA00022475"/>
    </source>
</evidence>
<keyword evidence="15" id="KW-1015">Disulfide bond</keyword>
<dbReference type="PANTHER" id="PTHR27002:SF1082">
    <property type="entry name" value="OS06G0693000 PROTEIN"/>
    <property type="match status" value="1"/>
</dbReference>
<feature type="domain" description="Protein kinase" evidence="23">
    <location>
        <begin position="1340"/>
        <end position="1625"/>
    </location>
</feature>
<dbReference type="SUPFAM" id="SSF56112">
    <property type="entry name" value="Protein kinase-like (PK-like)"/>
    <property type="match status" value="2"/>
</dbReference>
<evidence type="ECO:0000256" key="5">
    <source>
        <dbReference type="ARBA" id="ARBA00022553"/>
    </source>
</evidence>
<reference evidence="26" key="1">
    <citation type="journal article" date="2016" name="Nat. Genet.">
        <title>The genome sequences of Arachis duranensis and Arachis ipaensis, the diploid ancestors of cultivated peanut.</title>
        <authorList>
            <person name="Bertioli D.J."/>
            <person name="Cannon S.B."/>
            <person name="Froenicke L."/>
            <person name="Huang G."/>
            <person name="Farmer A.D."/>
            <person name="Cannon E.K."/>
            <person name="Liu X."/>
            <person name="Gao D."/>
            <person name="Clevenger J."/>
            <person name="Dash S."/>
            <person name="Ren L."/>
            <person name="Moretzsohn M.C."/>
            <person name="Shirasawa K."/>
            <person name="Huang W."/>
            <person name="Vidigal B."/>
            <person name="Abernathy B."/>
            <person name="Chu Y."/>
            <person name="Niederhuth C.E."/>
            <person name="Umale P."/>
            <person name="Araujo A.C."/>
            <person name="Kozik A."/>
            <person name="Kim K.D."/>
            <person name="Burow M.D."/>
            <person name="Varshney R.K."/>
            <person name="Wang X."/>
            <person name="Zhang X."/>
            <person name="Barkley N."/>
            <person name="Guimaraes P.M."/>
            <person name="Isobe S."/>
            <person name="Guo B."/>
            <person name="Liao B."/>
            <person name="Stalker H.T."/>
            <person name="Schmitz R.J."/>
            <person name="Scheffler B.E."/>
            <person name="Leal-Bertioli S.C."/>
            <person name="Xun X."/>
            <person name="Jackson S.A."/>
            <person name="Michelmore R."/>
            <person name="Ozias-Akins P."/>
        </authorList>
    </citation>
    <scope>NUCLEOTIDE SEQUENCE [LARGE SCALE GENOMIC DNA]</scope>
    <source>
        <strain evidence="26">cv. V14167</strain>
    </source>
</reference>
<dbReference type="Gene3D" id="3.30.200.20">
    <property type="entry name" value="Phosphorylase Kinase, domain 1"/>
    <property type="match status" value="2"/>
</dbReference>
<sequence length="1657" mass="186819">MELTRHFIDVTVLLLLSMNVGNSRDTITPSDPLNGPETLSSNNGMFHLGFFTPTNSSYLGIWYMSNPPVVWVANRDQPINHSSSALLQISQDGNLVLMDNANNSRILVWSTNLSNISSNTTAQLLNTGNLVLQENTTGRFLWQSFQHPSNTLLQKMQLSTNKITGEKVKLTSWRTPQDPSIGDFSLSLEGLSSPEMVVWKGVQPFWRTGPWNGVTFLGIPGDNINNLDGFYLEKSYDDNGTYYLSFNFANQSLLLICVLTADGNMKDYYWDYGKRNWSIVWTAINSECDVYGKCGVFGICDPTSEPICSCLTGFEPKNATEWNRQNWSSGCVRKKALQCEDNGFVKLQNTKTPNFVEWSSPTEYDCRTQCIGNCSCEAYAYDAGIGCMLWGGNLIDIQRFSSGGTDLYIRVPNSDLGKKKNNVTVIISVTVTVGVILLVSCTFILWKRTSRKDRANSRAQVRIQKNELLELSQFEFERLAIATNNFHLDNKLGQGGFGPVYKGTLEDGQEIAVKRLSRASGQGLEEFMNEVLVISKLQHRNLVRLLGCCIERDEKILIYEYMPNRSLDAYMFDPSKQILSWEQRFDIIEGIARGLLYLHRDSRLRIIHRDLKLSNILLDGELNAKISDFGMAKIFGYTEDEANTRRVVGTFGYMPPEYVMEGLFSEKSDVFSFGVLLLEIVSKRKNTSFYEDAESLSLIGFAWKLWNDDKITALIDPEVANMSSLADIMRCIHIGLLCVQELARDRPTMTAVISMLNSETVNLPLPKQPAFMHRQTMLDIESSHRSDGSYSINYISLTNIQGSNMSINLSSSLRYIVSVHSFHTRSSILLCIFMEHYLSFLLLFLLFTFATSLDTITSSYILKPPQTLTSKDGMFHLGFFNLTTNSSTSSYLGIWYITNPPVVWVANRDQPIKGDDSGVLLKISEDGNLVIMDARNNEILWSTNVSNIASPNNTSAQLLTTGNLGLQDNATGTILWQSFQHPTDTFLQNMKISANRITGKKVNITSWRTPHDPSIGDFSVSLERLSIPEAFIWRGESQPHWRSGPWNGQIFIGIPDMTANYIDGFYMSGKDEESNGTYYLSYSYVNHNLRMFALGADGNLNEYYWDYSKKKWSMMWSVINTECGVYGKCGVFASCDPKTSPICTCLRGYVPRNAEEWNKQNWSSGCVRKIPLQCESNSSDESVAVKDGFVKLQNTKVPDYAEWLSSIDFDCRTACLGNCSCKAYAYDVGIGCMLWSGNLIDIQRFSMGGTDLYIRVPSSELDEQKKKNHASVIIAVTVSAVGTIGILICAFILWKRRTAIGERANFRIPTISNTKYPSKVKLPELSQFEFEKLAIATNNFHLDNKLGQGGFGLVYRGTLEDGLEIAVKRLSRASYQGLEEFMNEVLVISKLQHRNLVRLLGCCVEGDEKILVYEYMPNKSLDAYLFDSCKQVLNWEKRFHIIEGIARGLLYLHRDSRLRIIHRDLKLSNILLDEELNPKISDFGMAKIFCHTENEANTMRVVGTYGYMSPEYAMEGLFSEKSDVFSFGVLLLEIVSRRKNTKFYEDAESLSLLGFAWKLWNADNIPPLIDPEILNPICNEDIKRCIHIGLLCVQELARDRPTMTAVVSMLNSETVNLPSPKQPAFVQRQTLLDIESSMTSDGLCSINNVSLTNVQGR</sequence>
<dbReference type="InterPro" id="IPR000719">
    <property type="entry name" value="Prot_kinase_dom"/>
</dbReference>
<dbReference type="InterPro" id="IPR000858">
    <property type="entry name" value="S_locus_glycoprot_dom"/>
</dbReference>
<dbReference type="PROSITE" id="PS50927">
    <property type="entry name" value="BULB_LECTIN"/>
    <property type="match status" value="2"/>
</dbReference>
<dbReference type="FunFam" id="2.90.10.10:FF:000009">
    <property type="entry name" value="Receptor-like serine/threonine-protein kinase SD1-8"/>
    <property type="match status" value="1"/>
</dbReference>
<dbReference type="PROSITE" id="PS00107">
    <property type="entry name" value="PROTEIN_KINASE_ATP"/>
    <property type="match status" value="1"/>
</dbReference>
<name>A0A9C6WNU6_ARADU</name>
<dbReference type="InterPro" id="IPR003609">
    <property type="entry name" value="Pan_app"/>
</dbReference>
<dbReference type="Pfam" id="PF00954">
    <property type="entry name" value="S_locus_glycop"/>
    <property type="match status" value="2"/>
</dbReference>
<evidence type="ECO:0000313" key="27">
    <source>
        <dbReference type="RefSeq" id="XP_052111470.1"/>
    </source>
</evidence>
<dbReference type="GO" id="GO:0004674">
    <property type="term" value="F:protein serine/threonine kinase activity"/>
    <property type="evidence" value="ECO:0007669"/>
    <property type="project" value="UniProtKB-KW"/>
</dbReference>
<keyword evidence="16" id="KW-0675">Receptor</keyword>
<dbReference type="CDD" id="cd00028">
    <property type="entry name" value="B_lectin"/>
    <property type="match status" value="2"/>
</dbReference>
<evidence type="ECO:0000256" key="20">
    <source>
        <dbReference type="PROSITE-ProRule" id="PRU10141"/>
    </source>
</evidence>
<keyword evidence="26" id="KW-1185">Reference proteome</keyword>
<evidence type="ECO:0000256" key="10">
    <source>
        <dbReference type="ARBA" id="ARBA00022741"/>
    </source>
</evidence>
<dbReference type="Pfam" id="PF11883">
    <property type="entry name" value="DUF3403"/>
    <property type="match status" value="2"/>
</dbReference>
<dbReference type="Proteomes" id="UP000515211">
    <property type="component" value="Chromosome 10"/>
</dbReference>
<dbReference type="FunFam" id="3.30.200.20:FF:000195">
    <property type="entry name" value="G-type lectin S-receptor-like serine/threonine-protein kinase"/>
    <property type="match status" value="2"/>
</dbReference>
<feature type="binding site" evidence="20">
    <location>
        <position position="1368"/>
    </location>
    <ligand>
        <name>ATP</name>
        <dbReference type="ChEBI" id="CHEBI:30616"/>
    </ligand>
</feature>
<evidence type="ECO:0000256" key="12">
    <source>
        <dbReference type="ARBA" id="ARBA00022840"/>
    </source>
</evidence>
<dbReference type="PANTHER" id="PTHR27002">
    <property type="entry name" value="RECEPTOR-LIKE SERINE/THREONINE-PROTEIN KINASE SD1-8"/>
    <property type="match status" value="1"/>
</dbReference>
<evidence type="ECO:0000256" key="19">
    <source>
        <dbReference type="ARBA" id="ARBA00048679"/>
    </source>
</evidence>
<evidence type="ECO:0000313" key="26">
    <source>
        <dbReference type="Proteomes" id="UP000515211"/>
    </source>
</evidence>
<comment type="subcellular location">
    <subcellularLocation>
        <location evidence="1">Cell membrane</location>
        <topology evidence="1">Single-pass type I membrane protein</topology>
    </subcellularLocation>
</comment>
<reference evidence="27" key="2">
    <citation type="submission" date="2025-08" db="UniProtKB">
        <authorList>
            <consortium name="RefSeq"/>
        </authorList>
    </citation>
    <scope>IDENTIFICATION</scope>
    <source>
        <tissue evidence="27">Whole plant</tissue>
    </source>
</reference>
<feature type="transmembrane region" description="Helical" evidence="21">
    <location>
        <begin position="423"/>
        <end position="446"/>
    </location>
</feature>
<evidence type="ECO:0000256" key="13">
    <source>
        <dbReference type="ARBA" id="ARBA00022989"/>
    </source>
</evidence>
<dbReference type="SMART" id="SM00220">
    <property type="entry name" value="S_TKc"/>
    <property type="match status" value="2"/>
</dbReference>
<dbReference type="PROSITE" id="PS50011">
    <property type="entry name" value="PROTEIN_KINASE_DOM"/>
    <property type="match status" value="2"/>
</dbReference>
<dbReference type="Gene3D" id="2.90.10.10">
    <property type="entry name" value="Bulb-type lectin domain"/>
    <property type="match status" value="2"/>
</dbReference>
<evidence type="ECO:0000256" key="6">
    <source>
        <dbReference type="ARBA" id="ARBA00022679"/>
    </source>
</evidence>
<dbReference type="InterPro" id="IPR036426">
    <property type="entry name" value="Bulb-type_lectin_dom_sf"/>
</dbReference>
<dbReference type="CDD" id="cd01098">
    <property type="entry name" value="PAN_AP_plant"/>
    <property type="match status" value="2"/>
</dbReference>
<accession>A0A9C6WNU6</accession>
<evidence type="ECO:0000256" key="9">
    <source>
        <dbReference type="ARBA" id="ARBA00022734"/>
    </source>
</evidence>
<keyword evidence="12 20" id="KW-0067">ATP-binding</keyword>
<evidence type="ECO:0000256" key="18">
    <source>
        <dbReference type="ARBA" id="ARBA00047899"/>
    </source>
</evidence>
<dbReference type="Pfam" id="PF08276">
    <property type="entry name" value="PAN_2"/>
    <property type="match status" value="2"/>
</dbReference>
<feature type="domain" description="Bulb-type lectin" evidence="24">
    <location>
        <begin position="853"/>
        <end position="979"/>
    </location>
</feature>
<dbReference type="PROSITE" id="PS00108">
    <property type="entry name" value="PROTEIN_KINASE_ST"/>
    <property type="match status" value="2"/>
</dbReference>
<dbReference type="InterPro" id="IPR008271">
    <property type="entry name" value="Ser/Thr_kinase_AS"/>
</dbReference>
<feature type="domain" description="Apple" evidence="25">
    <location>
        <begin position="339"/>
        <end position="412"/>
    </location>
</feature>
<feature type="signal peptide" evidence="22">
    <location>
        <begin position="1"/>
        <end position="23"/>
    </location>
</feature>
<feature type="domain" description="Protein kinase" evidence="23">
    <location>
        <begin position="486"/>
        <end position="771"/>
    </location>
</feature>
<organism evidence="26 27">
    <name type="scientific">Arachis duranensis</name>
    <name type="common">Wild peanut</name>
    <dbReference type="NCBI Taxonomy" id="130453"/>
    <lineage>
        <taxon>Eukaryota</taxon>
        <taxon>Viridiplantae</taxon>
        <taxon>Streptophyta</taxon>
        <taxon>Embryophyta</taxon>
        <taxon>Tracheophyta</taxon>
        <taxon>Spermatophyta</taxon>
        <taxon>Magnoliopsida</taxon>
        <taxon>eudicotyledons</taxon>
        <taxon>Gunneridae</taxon>
        <taxon>Pentapetalae</taxon>
        <taxon>rosids</taxon>
        <taxon>fabids</taxon>
        <taxon>Fabales</taxon>
        <taxon>Fabaceae</taxon>
        <taxon>Papilionoideae</taxon>
        <taxon>50 kb inversion clade</taxon>
        <taxon>dalbergioids sensu lato</taxon>
        <taxon>Dalbergieae</taxon>
        <taxon>Pterocarpus clade</taxon>
        <taxon>Arachis</taxon>
    </lineage>
</organism>
<dbReference type="GO" id="GO:0005886">
    <property type="term" value="C:plasma membrane"/>
    <property type="evidence" value="ECO:0007669"/>
    <property type="project" value="UniProtKB-SubCell"/>
</dbReference>
<keyword evidence="13 21" id="KW-1133">Transmembrane helix</keyword>
<dbReference type="GO" id="GO:0005524">
    <property type="term" value="F:ATP binding"/>
    <property type="evidence" value="ECO:0007669"/>
    <property type="project" value="UniProtKB-UniRule"/>
</dbReference>
<dbReference type="InterPro" id="IPR001245">
    <property type="entry name" value="Ser-Thr/Tyr_kinase_cat_dom"/>
</dbReference>
<dbReference type="InterPro" id="IPR021820">
    <property type="entry name" value="S-locus_recpt_kinase_C"/>
</dbReference>
<evidence type="ECO:0000256" key="1">
    <source>
        <dbReference type="ARBA" id="ARBA00004251"/>
    </source>
</evidence>
<evidence type="ECO:0000259" key="23">
    <source>
        <dbReference type="PROSITE" id="PS50011"/>
    </source>
</evidence>
<dbReference type="GO" id="GO:0030246">
    <property type="term" value="F:carbohydrate binding"/>
    <property type="evidence" value="ECO:0007669"/>
    <property type="project" value="UniProtKB-KW"/>
</dbReference>
<keyword evidence="11" id="KW-0418">Kinase</keyword>
<evidence type="ECO:0000256" key="8">
    <source>
        <dbReference type="ARBA" id="ARBA00022729"/>
    </source>
</evidence>
<dbReference type="EC" id="2.7.11.1" evidence="2"/>
<keyword evidence="8 22" id="KW-0732">Signal</keyword>
<keyword evidence="3" id="KW-1003">Cell membrane</keyword>
<evidence type="ECO:0000256" key="14">
    <source>
        <dbReference type="ARBA" id="ARBA00023136"/>
    </source>
</evidence>
<dbReference type="InterPro" id="IPR001480">
    <property type="entry name" value="Bulb-type_lectin_dom"/>
</dbReference>
<keyword evidence="4" id="KW-0723">Serine/threonine-protein kinase</keyword>
<proteinExistence type="predicted"/>
<dbReference type="InterPro" id="IPR017441">
    <property type="entry name" value="Protein_kinase_ATP_BS"/>
</dbReference>
<comment type="catalytic activity">
    <reaction evidence="19">
        <text>L-seryl-[protein] + ATP = O-phospho-L-seryl-[protein] + ADP + H(+)</text>
        <dbReference type="Rhea" id="RHEA:17989"/>
        <dbReference type="Rhea" id="RHEA-COMP:9863"/>
        <dbReference type="Rhea" id="RHEA-COMP:11604"/>
        <dbReference type="ChEBI" id="CHEBI:15378"/>
        <dbReference type="ChEBI" id="CHEBI:29999"/>
        <dbReference type="ChEBI" id="CHEBI:30616"/>
        <dbReference type="ChEBI" id="CHEBI:83421"/>
        <dbReference type="ChEBI" id="CHEBI:456216"/>
        <dbReference type="EC" id="2.7.11.1"/>
    </reaction>
</comment>
<keyword evidence="10 20" id="KW-0547">Nucleotide-binding</keyword>
<gene>
    <name evidence="27" type="primary">LOC107468469</name>
</gene>
<dbReference type="InterPro" id="IPR011009">
    <property type="entry name" value="Kinase-like_dom_sf"/>
</dbReference>
<feature type="domain" description="Apple" evidence="25">
    <location>
        <begin position="1174"/>
        <end position="1257"/>
    </location>
</feature>
<evidence type="ECO:0000259" key="25">
    <source>
        <dbReference type="PROSITE" id="PS50948"/>
    </source>
</evidence>
<feature type="transmembrane region" description="Helical" evidence="21">
    <location>
        <begin position="1272"/>
        <end position="1294"/>
    </location>
</feature>
<keyword evidence="7 21" id="KW-0812">Transmembrane</keyword>
<feature type="chain" id="PRO_5038636214" description="non-specific serine/threonine protein kinase" evidence="22">
    <location>
        <begin position="24"/>
        <end position="1657"/>
    </location>
</feature>
<dbReference type="KEGG" id="adu:107468469"/>
<dbReference type="GeneID" id="107468469"/>
<dbReference type="SUPFAM" id="SSF51110">
    <property type="entry name" value="alpha-D-mannose-specific plant lectins"/>
    <property type="match status" value="2"/>
</dbReference>
<evidence type="ECO:0000259" key="24">
    <source>
        <dbReference type="PROSITE" id="PS50927"/>
    </source>
</evidence>
<evidence type="ECO:0000256" key="22">
    <source>
        <dbReference type="SAM" id="SignalP"/>
    </source>
</evidence>
<dbReference type="GO" id="GO:0048544">
    <property type="term" value="P:recognition of pollen"/>
    <property type="evidence" value="ECO:0007669"/>
    <property type="project" value="InterPro"/>
</dbReference>
<evidence type="ECO:0000256" key="11">
    <source>
        <dbReference type="ARBA" id="ARBA00022777"/>
    </source>
</evidence>
<dbReference type="PROSITE" id="PS50948">
    <property type="entry name" value="PAN"/>
    <property type="match status" value="2"/>
</dbReference>
<evidence type="ECO:0000256" key="7">
    <source>
        <dbReference type="ARBA" id="ARBA00022692"/>
    </source>
</evidence>
<evidence type="ECO:0000256" key="16">
    <source>
        <dbReference type="ARBA" id="ARBA00023170"/>
    </source>
</evidence>